<evidence type="ECO:0000256" key="1">
    <source>
        <dbReference type="SAM" id="MobiDB-lite"/>
    </source>
</evidence>
<name>A0A4P2Q4Z8_SORCE</name>
<proteinExistence type="predicted"/>
<organism evidence="2 3">
    <name type="scientific">Sorangium cellulosum</name>
    <name type="common">Polyangium cellulosum</name>
    <dbReference type="NCBI Taxonomy" id="56"/>
    <lineage>
        <taxon>Bacteria</taxon>
        <taxon>Pseudomonadati</taxon>
        <taxon>Myxococcota</taxon>
        <taxon>Polyangia</taxon>
        <taxon>Polyangiales</taxon>
        <taxon>Polyangiaceae</taxon>
        <taxon>Sorangium</taxon>
    </lineage>
</organism>
<gene>
    <name evidence="2" type="ORF">SOCEGT47_050220</name>
</gene>
<dbReference type="AlphaFoldDB" id="A0A4P2Q4Z8"/>
<accession>A0A4P2Q4Z8</accession>
<sequence length="53" mass="5881">MATTSDHNTSEAPLASDESEQEEAVREVYESFADAPPLYRLGHHVLVEAVKPR</sequence>
<dbReference type="RefSeq" id="WP_165373353.1">
    <property type="nucleotide sequence ID" value="NZ_CP012670.1"/>
</dbReference>
<evidence type="ECO:0000313" key="2">
    <source>
        <dbReference type="EMBL" id="AUX24484.1"/>
    </source>
</evidence>
<reference evidence="2 3" key="1">
    <citation type="submission" date="2015-09" db="EMBL/GenBank/DDBJ databases">
        <title>Sorangium comparison.</title>
        <authorList>
            <person name="Zaburannyi N."/>
            <person name="Bunk B."/>
            <person name="Overmann J."/>
            <person name="Mueller R."/>
        </authorList>
    </citation>
    <scope>NUCLEOTIDE SEQUENCE [LARGE SCALE GENOMIC DNA]</scope>
    <source>
        <strain evidence="2 3">So ceGT47</strain>
    </source>
</reference>
<dbReference type="Proteomes" id="UP000295781">
    <property type="component" value="Chromosome"/>
</dbReference>
<feature type="region of interest" description="Disordered" evidence="1">
    <location>
        <begin position="1"/>
        <end position="26"/>
    </location>
</feature>
<protein>
    <submittedName>
        <fullName evidence="2">Uncharacterized protein</fullName>
    </submittedName>
</protein>
<evidence type="ECO:0000313" key="3">
    <source>
        <dbReference type="Proteomes" id="UP000295781"/>
    </source>
</evidence>
<feature type="compositionally biased region" description="Polar residues" evidence="1">
    <location>
        <begin position="1"/>
        <end position="11"/>
    </location>
</feature>
<dbReference type="EMBL" id="CP012670">
    <property type="protein sequence ID" value="AUX24484.1"/>
    <property type="molecule type" value="Genomic_DNA"/>
</dbReference>